<feature type="transmembrane region" description="Helical" evidence="7">
    <location>
        <begin position="312"/>
        <end position="335"/>
    </location>
</feature>
<dbReference type="EMBL" id="JABXJJ020000039">
    <property type="protein sequence ID" value="MDI5972972.1"/>
    <property type="molecule type" value="Genomic_DNA"/>
</dbReference>
<feature type="transmembrane region" description="Helical" evidence="7">
    <location>
        <begin position="368"/>
        <end position="388"/>
    </location>
</feature>
<feature type="domain" description="SSD" evidence="8">
    <location>
        <begin position="555"/>
        <end position="684"/>
    </location>
</feature>
<keyword evidence="5 7" id="KW-1133">Transmembrane helix</keyword>
<protein>
    <submittedName>
        <fullName evidence="9">MMPL family transporter</fullName>
    </submittedName>
</protein>
<evidence type="ECO:0000256" key="5">
    <source>
        <dbReference type="ARBA" id="ARBA00022989"/>
    </source>
</evidence>
<dbReference type="InterPro" id="IPR000731">
    <property type="entry name" value="SSD"/>
</dbReference>
<dbReference type="Gene3D" id="1.20.1640.10">
    <property type="entry name" value="Multidrug efflux transporter AcrB transmembrane domain"/>
    <property type="match status" value="2"/>
</dbReference>
<feature type="transmembrane region" description="Helical" evidence="7">
    <location>
        <begin position="630"/>
        <end position="650"/>
    </location>
</feature>
<evidence type="ECO:0000256" key="6">
    <source>
        <dbReference type="ARBA" id="ARBA00023136"/>
    </source>
</evidence>
<dbReference type="InterPro" id="IPR050545">
    <property type="entry name" value="Mycobact_MmpL"/>
</dbReference>
<feature type="transmembrane region" description="Helical" evidence="7">
    <location>
        <begin position="178"/>
        <end position="196"/>
    </location>
</feature>
<dbReference type="Pfam" id="PF03176">
    <property type="entry name" value="MMPL"/>
    <property type="match status" value="2"/>
</dbReference>
<evidence type="ECO:0000256" key="4">
    <source>
        <dbReference type="ARBA" id="ARBA00022692"/>
    </source>
</evidence>
<evidence type="ECO:0000256" key="2">
    <source>
        <dbReference type="ARBA" id="ARBA00010157"/>
    </source>
</evidence>
<feature type="transmembrane region" description="Helical" evidence="7">
    <location>
        <begin position="203"/>
        <end position="222"/>
    </location>
</feature>
<keyword evidence="6 7" id="KW-0472">Membrane</keyword>
<reference evidence="9" key="1">
    <citation type="submission" date="2023-05" db="EMBL/GenBank/DDBJ databases">
        <title>Streptantibioticus silvisoli sp. nov., acidotolerant actinomycetes 1 from pine litter.</title>
        <authorList>
            <person name="Swiecimska M."/>
            <person name="Golinska P."/>
            <person name="Sangal V."/>
            <person name="Wachnowicz B."/>
            <person name="Goodfellow M."/>
        </authorList>
    </citation>
    <scope>NUCLEOTIDE SEQUENCE</scope>
    <source>
        <strain evidence="9">SL13</strain>
    </source>
</reference>
<comment type="similarity">
    <text evidence="2">Belongs to the resistance-nodulation-cell division (RND) (TC 2.A.6) family. MmpL subfamily.</text>
</comment>
<dbReference type="PANTHER" id="PTHR33406:SF6">
    <property type="entry name" value="MEMBRANE PROTEIN YDGH-RELATED"/>
    <property type="match status" value="1"/>
</dbReference>
<proteinExistence type="inferred from homology"/>
<feature type="transmembrane region" description="Helical" evidence="7">
    <location>
        <begin position="662"/>
        <end position="686"/>
    </location>
</feature>
<comment type="caution">
    <text evidence="9">The sequence shown here is derived from an EMBL/GenBank/DDBJ whole genome shotgun (WGS) entry which is preliminary data.</text>
</comment>
<feature type="transmembrane region" description="Helical" evidence="7">
    <location>
        <begin position="283"/>
        <end position="306"/>
    </location>
</feature>
<feature type="transmembrane region" description="Helical" evidence="7">
    <location>
        <begin position="552"/>
        <end position="573"/>
    </location>
</feature>
<dbReference type="SUPFAM" id="SSF82866">
    <property type="entry name" value="Multidrug efflux transporter AcrB transmembrane domain"/>
    <property type="match status" value="2"/>
</dbReference>
<sequence>MFYSIGRFVVRHKYWTIVAWVIAAVAISMTAPSLPSSSDESSFLPKSYESIQAGTLQGRAFPAAFTPSALILYSRSDGAALTKADLAATAQVDQQLAAKHISQVEKVLPGGPSKDLKYTLGLVQMNAKSVGQPSQSTAAKTLRTDIKPLASAHGLTAKIGGQAAQALDAQDASQTSTALSLAASLGLIIITLLIIFRSPLIAILPLVLLMALDYTTASGLIADATKVFGLQANNSLSALLVVVLLGVGTDYFLFLMFRYRERLRAGDDHEEAMIHAVGRVGEAIASAAGAVIIAFLALTLCSLGFFTQLGPALAILVAVTLVAGLTLFPALLATMKPRKLFWPSKAWQSEPTGTRFASFGQAVRRRPAVMAAVSGVIMVALAIGAFGFKASFDLSSGSMPKTVESMVVQNEMVKAYSAGAADPTQVLLTSTGSAPVDHAAADAFAQGLTKDAGVAGLQGPTQFSKDGRTAEVNLSLKYAASSGQAIDAMSGLRDSAHHAAPAGTKALVGGETSVFADIQTAQDHDYKVVFPVAAILIMLILGLLLRSIVAPWYLMASVGLGFAATLGATTLLFQRGSNSGGLMFLLPMIMYLFVVAIGTDYNILMIARLREEAREGREPREAAAEALRHAGPTVAAAGFILAATFATLTLSGNSLLTEMGFAVSFGILVSAFVMAMFFTPSLTALIGHAAWWPGRADQVKAAPVADVATEVRVP</sequence>
<dbReference type="InterPro" id="IPR004869">
    <property type="entry name" value="MMPL_dom"/>
</dbReference>
<dbReference type="AlphaFoldDB" id="A0AA90KB81"/>
<keyword evidence="3" id="KW-1003">Cell membrane</keyword>
<evidence type="ECO:0000313" key="9">
    <source>
        <dbReference type="EMBL" id="MDI5972972.1"/>
    </source>
</evidence>
<keyword evidence="4 7" id="KW-0812">Transmembrane</keyword>
<feature type="domain" description="SSD" evidence="8">
    <location>
        <begin position="228"/>
        <end position="334"/>
    </location>
</feature>
<comment type="subcellular location">
    <subcellularLocation>
        <location evidence="1">Cell membrane</location>
        <topology evidence="1">Multi-pass membrane protein</topology>
    </subcellularLocation>
</comment>
<feature type="transmembrane region" description="Helical" evidence="7">
    <location>
        <begin position="528"/>
        <end position="545"/>
    </location>
</feature>
<feature type="transmembrane region" description="Helical" evidence="7">
    <location>
        <begin position="234"/>
        <end position="254"/>
    </location>
</feature>
<organism evidence="9">
    <name type="scientific">Streptantibioticus silvisoli</name>
    <dbReference type="NCBI Taxonomy" id="2705255"/>
    <lineage>
        <taxon>Bacteria</taxon>
        <taxon>Bacillati</taxon>
        <taxon>Actinomycetota</taxon>
        <taxon>Actinomycetes</taxon>
        <taxon>Kitasatosporales</taxon>
        <taxon>Streptomycetaceae</taxon>
        <taxon>Streptantibioticus</taxon>
    </lineage>
</organism>
<feature type="transmembrane region" description="Helical" evidence="7">
    <location>
        <begin position="585"/>
        <end position="609"/>
    </location>
</feature>
<dbReference type="RefSeq" id="WP_271315346.1">
    <property type="nucleotide sequence ID" value="NZ_JABXJJ020000039.1"/>
</dbReference>
<gene>
    <name evidence="9" type="ORF">POF50_027110</name>
</gene>
<evidence type="ECO:0000256" key="7">
    <source>
        <dbReference type="SAM" id="Phobius"/>
    </source>
</evidence>
<evidence type="ECO:0000259" key="8">
    <source>
        <dbReference type="PROSITE" id="PS50156"/>
    </source>
</evidence>
<name>A0AA90KB81_9ACTN</name>
<evidence type="ECO:0000256" key="3">
    <source>
        <dbReference type="ARBA" id="ARBA00022475"/>
    </source>
</evidence>
<dbReference type="PANTHER" id="PTHR33406">
    <property type="entry name" value="MEMBRANE PROTEIN MJ1562-RELATED"/>
    <property type="match status" value="1"/>
</dbReference>
<dbReference type="PROSITE" id="PS50156">
    <property type="entry name" value="SSD"/>
    <property type="match status" value="2"/>
</dbReference>
<accession>A0AA90KB81</accession>
<evidence type="ECO:0000256" key="1">
    <source>
        <dbReference type="ARBA" id="ARBA00004651"/>
    </source>
</evidence>
<dbReference type="GO" id="GO:0005886">
    <property type="term" value="C:plasma membrane"/>
    <property type="evidence" value="ECO:0007669"/>
    <property type="project" value="UniProtKB-SubCell"/>
</dbReference>